<dbReference type="InterPro" id="IPR036962">
    <property type="entry name" value="Glyco_hydro_3_N_sf"/>
</dbReference>
<dbReference type="InterPro" id="IPR017853">
    <property type="entry name" value="GH"/>
</dbReference>
<proteinExistence type="inferred from homology"/>
<dbReference type="Pfam" id="PF14310">
    <property type="entry name" value="Fn3-like"/>
    <property type="match status" value="1"/>
</dbReference>
<name>W5X324_9ZZZZ</name>
<organism evidence="4">
    <name type="scientific">uncultured microorganism</name>
    <dbReference type="NCBI Taxonomy" id="358574"/>
    <lineage>
        <taxon>unclassified sequences</taxon>
        <taxon>environmental samples</taxon>
    </lineage>
</organism>
<dbReference type="Gene3D" id="2.60.120.260">
    <property type="entry name" value="Galactose-binding domain-like"/>
    <property type="match status" value="1"/>
</dbReference>
<accession>W5X324</accession>
<dbReference type="Pfam" id="PF01915">
    <property type="entry name" value="Glyco_hydro_3_C"/>
    <property type="match status" value="1"/>
</dbReference>
<dbReference type="InterPro" id="IPR001764">
    <property type="entry name" value="Glyco_hydro_3_N"/>
</dbReference>
<dbReference type="SMART" id="SM00758">
    <property type="entry name" value="PA14"/>
    <property type="match status" value="1"/>
</dbReference>
<evidence type="ECO:0000259" key="3">
    <source>
        <dbReference type="PROSITE" id="PS51820"/>
    </source>
</evidence>
<dbReference type="GO" id="GO:0009251">
    <property type="term" value="P:glucan catabolic process"/>
    <property type="evidence" value="ECO:0007669"/>
    <property type="project" value="TreeGrafter"/>
</dbReference>
<dbReference type="Pfam" id="PF07691">
    <property type="entry name" value="PA14"/>
    <property type="match status" value="1"/>
</dbReference>
<evidence type="ECO:0000313" key="4">
    <source>
        <dbReference type="EMBL" id="AHI07416.1"/>
    </source>
</evidence>
<dbReference type="Gene3D" id="2.60.40.10">
    <property type="entry name" value="Immunoglobulins"/>
    <property type="match status" value="1"/>
</dbReference>
<dbReference type="InterPro" id="IPR002772">
    <property type="entry name" value="Glyco_hydro_3_C"/>
</dbReference>
<keyword evidence="4" id="KW-0326">Glycosidase</keyword>
<dbReference type="InterPro" id="IPR011658">
    <property type="entry name" value="PA14_dom"/>
</dbReference>
<comment type="similarity">
    <text evidence="1">Belongs to the glycosyl hydrolase 3 family.</text>
</comment>
<dbReference type="EMBL" id="KF777106">
    <property type="protein sequence ID" value="AHI07416.1"/>
    <property type="molecule type" value="Genomic_DNA"/>
</dbReference>
<dbReference type="Gene3D" id="3.40.50.1700">
    <property type="entry name" value="Glycoside hydrolase family 3 C-terminal domain"/>
    <property type="match status" value="1"/>
</dbReference>
<dbReference type="InterPro" id="IPR013783">
    <property type="entry name" value="Ig-like_fold"/>
</dbReference>
<dbReference type="Pfam" id="PF00933">
    <property type="entry name" value="Glyco_hydro_3"/>
    <property type="match status" value="1"/>
</dbReference>
<feature type="domain" description="PA14" evidence="3">
    <location>
        <begin position="392"/>
        <end position="543"/>
    </location>
</feature>
<reference evidence="4" key="1">
    <citation type="submission" date="2013-10" db="EMBL/GenBank/DDBJ databases">
        <authorList>
            <person name="Mai Z."/>
        </authorList>
    </citation>
    <scope>NUCLEOTIDE SEQUENCE</scope>
</reference>
<dbReference type="PROSITE" id="PS00775">
    <property type="entry name" value="GLYCOSYL_HYDROL_F3"/>
    <property type="match status" value="1"/>
</dbReference>
<evidence type="ECO:0000256" key="2">
    <source>
        <dbReference type="ARBA" id="ARBA00022801"/>
    </source>
</evidence>
<dbReference type="PANTHER" id="PTHR42715:SF3">
    <property type="entry name" value="BETA-GLUCOSIDASE B-RELATED"/>
    <property type="match status" value="1"/>
</dbReference>
<dbReference type="SUPFAM" id="SSF51445">
    <property type="entry name" value="(Trans)glycosidases"/>
    <property type="match status" value="1"/>
</dbReference>
<dbReference type="AlphaFoldDB" id="W5X324"/>
<sequence>MTLEEKVSMVAGADAWHSTGVERLGIPAIKVTDGPNGARGGDFGGGVGSACFPVGVCLGSTWNTALIERVGQALGQEVQSKQAHILLAPTVNIHRSPLNGRNFECYSEDPYLTARIAAAYITGVQKQGVGACIKHFVCNDSEFERHSISSEVGERALREIYLPPSETAVREAGVWAVMSAYNKLNGTYCSENPYTLLEILKGEWGFEGIVISDWGGTYSTVEAAANGLDLEMPGPARWMGEKLLQAMRDGQVSGPKKLGEAVDDKVRRLLWTIEKAGAQLGPEPPEQAIDRPEHRALIRQAAGEGIVLLKNDGVLPLDGARVKRIAVIGPNAAEAKIMGGGSAQVKAHYAVSPLDGIRARAGEAVDVQCALGCTNYREIPELKTEWLTPVGGGESGWTVAYYNNLDLAGDPVRAETTDRTRMMWFGQVAPGVDRECFSARLSGTLTVPQSGTYTLSLNSAGVSRIAIDGELVLDNWTDYRPSRGPFDRDRKVPTAEVELTAGQGYTFVVEYSKQQSPRFAMLRVGCLPAQPADLMERAVQAAAKADVALVFIGTSGEWESEGFDRPDMELPGRQVELLEAVAAANPNTVAVLNTGSPVSVRWLDKVAALVEAWFPGQECGNAIADVLFGDVNPSGRLSQTWPVRLQDNPAYINYPGENGRVLYGEGLFVGYRYYEKKQIEPRFPFGHGLSYTTFEYGALRLQSEYTLGEPIAVSVDVTNTGPVAGQEVVQLYVRDEESSLVRPEKELKAFAKLALEPGETQTVTLTLDERALSFYDDAKAGWVAEAGEFTVLVGASSRDIRCTARFTLTVPPDRS</sequence>
<dbReference type="InterPro" id="IPR019800">
    <property type="entry name" value="Glyco_hydro_3_AS"/>
</dbReference>
<dbReference type="EC" id="3.2.1.21" evidence="4"/>
<dbReference type="Gene3D" id="3.20.20.300">
    <property type="entry name" value="Glycoside hydrolase, family 3, N-terminal domain"/>
    <property type="match status" value="1"/>
</dbReference>
<protein>
    <submittedName>
        <fullName evidence="4">Beta-glucosidase</fullName>
        <ecNumber evidence="4">3.2.1.21</ecNumber>
    </submittedName>
</protein>
<dbReference type="PANTHER" id="PTHR42715">
    <property type="entry name" value="BETA-GLUCOSIDASE"/>
    <property type="match status" value="1"/>
</dbReference>
<dbReference type="InterPro" id="IPR050288">
    <property type="entry name" value="Cellulose_deg_GH3"/>
</dbReference>
<dbReference type="PRINTS" id="PR00133">
    <property type="entry name" value="GLHYDRLASE3"/>
</dbReference>
<dbReference type="SMART" id="SM01217">
    <property type="entry name" value="Fn3_like"/>
    <property type="match status" value="1"/>
</dbReference>
<dbReference type="SUPFAM" id="SSF56988">
    <property type="entry name" value="Anthrax protective antigen"/>
    <property type="match status" value="1"/>
</dbReference>
<dbReference type="InterPro" id="IPR036881">
    <property type="entry name" value="Glyco_hydro_3_C_sf"/>
</dbReference>
<dbReference type="PROSITE" id="PS51820">
    <property type="entry name" value="PA14"/>
    <property type="match status" value="1"/>
</dbReference>
<dbReference type="SUPFAM" id="SSF52279">
    <property type="entry name" value="Beta-D-glucan exohydrolase, C-terminal domain"/>
    <property type="match status" value="1"/>
</dbReference>
<dbReference type="FunFam" id="2.60.40.10:FF:000495">
    <property type="entry name" value="Periplasmic beta-glucosidase"/>
    <property type="match status" value="1"/>
</dbReference>
<dbReference type="GO" id="GO:0008422">
    <property type="term" value="F:beta-glucosidase activity"/>
    <property type="evidence" value="ECO:0007669"/>
    <property type="project" value="UniProtKB-EC"/>
</dbReference>
<keyword evidence="2 4" id="KW-0378">Hydrolase</keyword>
<dbReference type="InterPro" id="IPR037524">
    <property type="entry name" value="PA14/GLEYA"/>
</dbReference>
<evidence type="ECO:0000256" key="1">
    <source>
        <dbReference type="ARBA" id="ARBA00005336"/>
    </source>
</evidence>
<dbReference type="InterPro" id="IPR026891">
    <property type="entry name" value="Fn3-like"/>
</dbReference>